<feature type="transmembrane region" description="Helical" evidence="1">
    <location>
        <begin position="197"/>
        <end position="217"/>
    </location>
</feature>
<dbReference type="GO" id="GO:0016747">
    <property type="term" value="F:acyltransferase activity, transferring groups other than amino-acyl groups"/>
    <property type="evidence" value="ECO:0007669"/>
    <property type="project" value="InterPro"/>
</dbReference>
<dbReference type="GO" id="GO:0009103">
    <property type="term" value="P:lipopolysaccharide biosynthetic process"/>
    <property type="evidence" value="ECO:0007669"/>
    <property type="project" value="TreeGrafter"/>
</dbReference>
<organism evidence="3 4">
    <name type="scientific">Mycobacterium talmoniae</name>
    <dbReference type="NCBI Taxonomy" id="1858794"/>
    <lineage>
        <taxon>Bacteria</taxon>
        <taxon>Bacillati</taxon>
        <taxon>Actinomycetota</taxon>
        <taxon>Actinomycetes</taxon>
        <taxon>Mycobacteriales</taxon>
        <taxon>Mycobacteriaceae</taxon>
        <taxon>Mycobacterium</taxon>
    </lineage>
</organism>
<keyword evidence="1" id="KW-0472">Membrane</keyword>
<dbReference type="InterPro" id="IPR050879">
    <property type="entry name" value="Acyltransferase_3"/>
</dbReference>
<dbReference type="RefSeq" id="WP_071025206.1">
    <property type="nucleotide sequence ID" value="NZ_MLQM01000042.1"/>
</dbReference>
<evidence type="ECO:0000256" key="1">
    <source>
        <dbReference type="SAM" id="Phobius"/>
    </source>
</evidence>
<gene>
    <name evidence="3" type="ORF">BKN37_10400</name>
</gene>
<feature type="transmembrane region" description="Helical" evidence="1">
    <location>
        <begin position="254"/>
        <end position="276"/>
    </location>
</feature>
<dbReference type="Pfam" id="PF01757">
    <property type="entry name" value="Acyl_transf_3"/>
    <property type="match status" value="1"/>
</dbReference>
<evidence type="ECO:0000313" key="3">
    <source>
        <dbReference type="EMBL" id="OHV04373.1"/>
    </source>
</evidence>
<dbReference type="PANTHER" id="PTHR23028">
    <property type="entry name" value="ACETYLTRANSFERASE"/>
    <property type="match status" value="1"/>
</dbReference>
<name>A0A1S1NNN8_9MYCO</name>
<evidence type="ECO:0000259" key="2">
    <source>
        <dbReference type="Pfam" id="PF01757"/>
    </source>
</evidence>
<proteinExistence type="predicted"/>
<dbReference type="AlphaFoldDB" id="A0A1S1NNN8"/>
<protein>
    <submittedName>
        <fullName evidence="3">Acyltransferase</fullName>
    </submittedName>
</protein>
<reference evidence="3 4" key="1">
    <citation type="submission" date="2016-10" db="EMBL/GenBank/DDBJ databases">
        <title>Genome sequence of Mycobacterium talmonii.</title>
        <authorList>
            <person name="Greninger A.L."/>
            <person name="Elliott B."/>
            <person name="Vasireddy S."/>
            <person name="Vasireddy R."/>
        </authorList>
    </citation>
    <scope>NUCLEOTIDE SEQUENCE [LARGE SCALE GENOMIC DNA]</scope>
    <source>
        <strain evidence="4">NE-TNMC-100812</strain>
    </source>
</reference>
<feature type="transmembrane region" description="Helical" evidence="1">
    <location>
        <begin position="21"/>
        <end position="43"/>
    </location>
</feature>
<sequence>MTLSRSETAQGGLEQVATVDRVASLTGIRAVAAILVVATHAAYTTGKYTHGYVGLVWSRMEIGVPIFFVLSGFLLFRPWVKAAAAGGAAPSVSRYAWHRVRRIMPAYVVTVLGAYLLYHFFAQSLASGYNPGHTWIGLLRNLTLTQIYADHYVYGGYLHQGLTQMWSLAVEVAFYVALPVLAYLLLVVLCQRAWRPGLLLAGLAGLVAITPAWLVVAHTVSWLPYAARLWLPSYLAWFVVGMMLAVLQAMGARCYAFAALPLAVVSYFIVATPIAGAPTTSPTGLSEALVKAGFYAAIAGLLVAPLALGNRGWYPRLLASKPMVWLGEISYEIFLIHLVLMNVALVKVVRYPVYTGSMLVLFVVTLALTIPLSWLLHRFTRVRPQPLAG</sequence>
<dbReference type="PANTHER" id="PTHR23028:SF53">
    <property type="entry name" value="ACYL_TRANSF_3 DOMAIN-CONTAINING PROTEIN"/>
    <property type="match status" value="1"/>
</dbReference>
<keyword evidence="1" id="KW-1133">Transmembrane helix</keyword>
<feature type="transmembrane region" description="Helical" evidence="1">
    <location>
        <begin position="103"/>
        <end position="121"/>
    </location>
</feature>
<feature type="transmembrane region" description="Helical" evidence="1">
    <location>
        <begin position="354"/>
        <end position="376"/>
    </location>
</feature>
<feature type="transmembrane region" description="Helical" evidence="1">
    <location>
        <begin position="288"/>
        <end position="308"/>
    </location>
</feature>
<feature type="transmembrane region" description="Helical" evidence="1">
    <location>
        <begin position="55"/>
        <end position="76"/>
    </location>
</feature>
<feature type="domain" description="Acyltransferase 3" evidence="2">
    <location>
        <begin position="23"/>
        <end position="377"/>
    </location>
</feature>
<dbReference type="GO" id="GO:0016020">
    <property type="term" value="C:membrane"/>
    <property type="evidence" value="ECO:0007669"/>
    <property type="project" value="TreeGrafter"/>
</dbReference>
<feature type="transmembrane region" description="Helical" evidence="1">
    <location>
        <begin position="229"/>
        <end position="247"/>
    </location>
</feature>
<feature type="transmembrane region" description="Helical" evidence="1">
    <location>
        <begin position="172"/>
        <end position="190"/>
    </location>
</feature>
<keyword evidence="1" id="KW-0812">Transmembrane</keyword>
<keyword evidence="4" id="KW-1185">Reference proteome</keyword>
<dbReference type="Proteomes" id="UP000179734">
    <property type="component" value="Unassembled WGS sequence"/>
</dbReference>
<comment type="caution">
    <text evidence="3">The sequence shown here is derived from an EMBL/GenBank/DDBJ whole genome shotgun (WGS) entry which is preliminary data.</text>
</comment>
<evidence type="ECO:0000313" key="4">
    <source>
        <dbReference type="Proteomes" id="UP000179734"/>
    </source>
</evidence>
<keyword evidence="3" id="KW-0808">Transferase</keyword>
<dbReference type="InterPro" id="IPR002656">
    <property type="entry name" value="Acyl_transf_3_dom"/>
</dbReference>
<accession>A0A1S1NNN8</accession>
<keyword evidence="3" id="KW-0012">Acyltransferase</keyword>
<feature type="transmembrane region" description="Helical" evidence="1">
    <location>
        <begin position="329"/>
        <end position="348"/>
    </location>
</feature>
<dbReference type="EMBL" id="MLQM01000042">
    <property type="protein sequence ID" value="OHV04373.1"/>
    <property type="molecule type" value="Genomic_DNA"/>
</dbReference>